<evidence type="ECO:0000313" key="5">
    <source>
        <dbReference type="EMBL" id="GLX77134.1"/>
    </source>
</evidence>
<evidence type="ECO:0000256" key="1">
    <source>
        <dbReference type="ARBA" id="ARBA00005622"/>
    </source>
</evidence>
<feature type="repeat" description="TPR" evidence="3">
    <location>
        <begin position="331"/>
        <end position="364"/>
    </location>
</feature>
<evidence type="ECO:0000313" key="6">
    <source>
        <dbReference type="Proteomes" id="UP001157186"/>
    </source>
</evidence>
<feature type="chain" id="PRO_5046771085" description="Esterase" evidence="4">
    <location>
        <begin position="19"/>
        <end position="391"/>
    </location>
</feature>
<comment type="caution">
    <text evidence="5">The sequence shown here is derived from an EMBL/GenBank/DDBJ whole genome shotgun (WGS) entry which is preliminary data.</text>
</comment>
<dbReference type="Gene3D" id="3.40.50.1820">
    <property type="entry name" value="alpha/beta hydrolase"/>
    <property type="match status" value="1"/>
</dbReference>
<gene>
    <name evidence="5" type="ORF">tinsulaeT_04740</name>
</gene>
<reference evidence="5 6" key="1">
    <citation type="submission" date="2023-03" db="EMBL/GenBank/DDBJ databases">
        <title>Draft genome sequence of Thalassotalea insulae KCTC 62186T.</title>
        <authorList>
            <person name="Sawabe T."/>
        </authorList>
    </citation>
    <scope>NUCLEOTIDE SEQUENCE [LARGE SCALE GENOMIC DNA]</scope>
    <source>
        <strain evidence="5 6">KCTC 62186</strain>
    </source>
</reference>
<name>A0ABQ6GP89_9GAMM</name>
<keyword evidence="3" id="KW-0802">TPR repeat</keyword>
<keyword evidence="6" id="KW-1185">Reference proteome</keyword>
<dbReference type="PROSITE" id="PS50005">
    <property type="entry name" value="TPR"/>
    <property type="match status" value="1"/>
</dbReference>
<dbReference type="SUPFAM" id="SSF53474">
    <property type="entry name" value="alpha/beta-Hydrolases"/>
    <property type="match status" value="1"/>
</dbReference>
<dbReference type="EMBL" id="BSST01000001">
    <property type="protein sequence ID" value="GLX77134.1"/>
    <property type="molecule type" value="Genomic_DNA"/>
</dbReference>
<dbReference type="InterPro" id="IPR029058">
    <property type="entry name" value="AB_hydrolase_fold"/>
</dbReference>
<dbReference type="RefSeq" id="WP_284242968.1">
    <property type="nucleotide sequence ID" value="NZ_BSST01000001.1"/>
</dbReference>
<comment type="similarity">
    <text evidence="1">Belongs to the esterase D family.</text>
</comment>
<keyword evidence="4" id="KW-0732">Signal</keyword>
<protein>
    <recommendedName>
        <fullName evidence="7">Esterase</fullName>
    </recommendedName>
</protein>
<dbReference type="Proteomes" id="UP001157186">
    <property type="component" value="Unassembled WGS sequence"/>
</dbReference>
<sequence length="391" mass="44344">MKRLFLLILLSIPNLAVAVDNNISIGNTIKIKSEILNEQRSIQIHLPDAYHTSKNRFPVLYLTDGPGHFSHTVGTMNFLADNGRIPKMIIVAIANTDRTRDLTPKILVSKDERFQNGGGADNFLKFFEQELIPYIEENYRTQPYRVFSGHSFGGLFAINAFLTKPQLFNAYISVSPSLWWDEQRLIGDAKTFFNHTKSLERTLFVTMAAEGDRMITPYNNFVKVAKENNVDGLIFANKEFDDEDHGSTVLRSQYYGLKQVWDGWLMPRETFTQGLSAVQAHYNGISSKFGFDVKIPEAMINNLGYNALGNEKLEDALEIFTYNVKMYPNSANVYDSLADAQERVGQLNEAYRNYSKALKMAAQNNTNKVIFEKNKKRVAKLLASESITTGE</sequence>
<dbReference type="InterPro" id="IPR011990">
    <property type="entry name" value="TPR-like_helical_dom_sf"/>
</dbReference>
<dbReference type="PANTHER" id="PTHR40841:SF2">
    <property type="entry name" value="SIDEROPHORE-DEGRADING ESTERASE (EUROFUNG)"/>
    <property type="match status" value="1"/>
</dbReference>
<evidence type="ECO:0000256" key="4">
    <source>
        <dbReference type="SAM" id="SignalP"/>
    </source>
</evidence>
<dbReference type="InterPro" id="IPR019734">
    <property type="entry name" value="TPR_rpt"/>
</dbReference>
<dbReference type="PANTHER" id="PTHR40841">
    <property type="entry name" value="SIDEROPHORE TRIACETYLFUSARININE C ESTERASE"/>
    <property type="match status" value="1"/>
</dbReference>
<keyword evidence="2" id="KW-0378">Hydrolase</keyword>
<accession>A0ABQ6GP89</accession>
<dbReference type="InterPro" id="IPR052558">
    <property type="entry name" value="Siderophore_Hydrolase_D"/>
</dbReference>
<evidence type="ECO:0000256" key="2">
    <source>
        <dbReference type="ARBA" id="ARBA00022801"/>
    </source>
</evidence>
<feature type="signal peptide" evidence="4">
    <location>
        <begin position="1"/>
        <end position="18"/>
    </location>
</feature>
<organism evidence="5 6">
    <name type="scientific">Thalassotalea insulae</name>
    <dbReference type="NCBI Taxonomy" id="2056778"/>
    <lineage>
        <taxon>Bacteria</taxon>
        <taxon>Pseudomonadati</taxon>
        <taxon>Pseudomonadota</taxon>
        <taxon>Gammaproteobacteria</taxon>
        <taxon>Alteromonadales</taxon>
        <taxon>Colwelliaceae</taxon>
        <taxon>Thalassotalea</taxon>
    </lineage>
</organism>
<evidence type="ECO:0008006" key="7">
    <source>
        <dbReference type="Google" id="ProtNLM"/>
    </source>
</evidence>
<dbReference type="Pfam" id="PF00756">
    <property type="entry name" value="Esterase"/>
    <property type="match status" value="1"/>
</dbReference>
<proteinExistence type="inferred from homology"/>
<evidence type="ECO:0000256" key="3">
    <source>
        <dbReference type="PROSITE-ProRule" id="PRU00339"/>
    </source>
</evidence>
<dbReference type="SUPFAM" id="SSF48452">
    <property type="entry name" value="TPR-like"/>
    <property type="match status" value="1"/>
</dbReference>
<dbReference type="InterPro" id="IPR000801">
    <property type="entry name" value="Esterase-like"/>
</dbReference>